<gene>
    <name evidence="2" type="ORF">AMORRO_LOCUS5783</name>
</gene>
<keyword evidence="3" id="KW-1185">Reference proteome</keyword>
<evidence type="ECO:0000313" key="2">
    <source>
        <dbReference type="EMBL" id="CAG8555783.1"/>
    </source>
</evidence>
<feature type="transmembrane region" description="Helical" evidence="1">
    <location>
        <begin position="20"/>
        <end position="38"/>
    </location>
</feature>
<evidence type="ECO:0000313" key="3">
    <source>
        <dbReference type="Proteomes" id="UP000789342"/>
    </source>
</evidence>
<dbReference type="Proteomes" id="UP000789342">
    <property type="component" value="Unassembled WGS sequence"/>
</dbReference>
<evidence type="ECO:0000256" key="1">
    <source>
        <dbReference type="SAM" id="Phobius"/>
    </source>
</evidence>
<accession>A0A9N9FTV9</accession>
<keyword evidence="1" id="KW-0812">Transmembrane</keyword>
<dbReference type="AlphaFoldDB" id="A0A9N9FTV9"/>
<reference evidence="2" key="1">
    <citation type="submission" date="2021-06" db="EMBL/GenBank/DDBJ databases">
        <authorList>
            <person name="Kallberg Y."/>
            <person name="Tangrot J."/>
            <person name="Rosling A."/>
        </authorList>
    </citation>
    <scope>NUCLEOTIDE SEQUENCE</scope>
    <source>
        <strain evidence="2">CL551</strain>
    </source>
</reference>
<feature type="transmembrane region" description="Helical" evidence="1">
    <location>
        <begin position="77"/>
        <end position="98"/>
    </location>
</feature>
<protein>
    <submittedName>
        <fullName evidence="2">16744_t:CDS:1</fullName>
    </submittedName>
</protein>
<keyword evidence="1" id="KW-0472">Membrane</keyword>
<dbReference type="EMBL" id="CAJVPV010003616">
    <property type="protein sequence ID" value="CAG8555783.1"/>
    <property type="molecule type" value="Genomic_DNA"/>
</dbReference>
<sequence length="201" mass="23167">MLASLFFYWDLNIGPTSNLIYWAETFEWFTVLAFLLFLSHRLNQTKPRKLDLIIVAILLCSHMALKIAAISGTSIELFRATYVIEMIVVIYITSSIFCRQSDYLVWNFMRGIIFCVFRIITYIDFFIAYYVFLMALSFIVLFDPNATRYTSTPTTYPSVPSNNPIVTSRTGSPEINNPPETTIRMTEVILTMVEVRQVSST</sequence>
<feature type="transmembrane region" description="Helical" evidence="1">
    <location>
        <begin position="119"/>
        <end position="142"/>
    </location>
</feature>
<feature type="transmembrane region" description="Helical" evidence="1">
    <location>
        <begin position="50"/>
        <end position="71"/>
    </location>
</feature>
<proteinExistence type="predicted"/>
<name>A0A9N9FTV9_9GLOM</name>
<organism evidence="2 3">
    <name type="scientific">Acaulospora morrowiae</name>
    <dbReference type="NCBI Taxonomy" id="94023"/>
    <lineage>
        <taxon>Eukaryota</taxon>
        <taxon>Fungi</taxon>
        <taxon>Fungi incertae sedis</taxon>
        <taxon>Mucoromycota</taxon>
        <taxon>Glomeromycotina</taxon>
        <taxon>Glomeromycetes</taxon>
        <taxon>Diversisporales</taxon>
        <taxon>Acaulosporaceae</taxon>
        <taxon>Acaulospora</taxon>
    </lineage>
</organism>
<keyword evidence="1" id="KW-1133">Transmembrane helix</keyword>
<comment type="caution">
    <text evidence="2">The sequence shown here is derived from an EMBL/GenBank/DDBJ whole genome shotgun (WGS) entry which is preliminary data.</text>
</comment>